<reference evidence="5" key="2">
    <citation type="journal article" date="2018" name="Nat. Commun.">
        <title>Extreme sensitivity to ultraviolet light in the fungal pathogen causing white-nose syndrome of bats.</title>
        <authorList>
            <person name="Palmer J.M."/>
            <person name="Drees K.P."/>
            <person name="Foster J.T."/>
            <person name="Lindner D.L."/>
        </authorList>
    </citation>
    <scope>NUCLEOTIDE SEQUENCE [LARGE SCALE GENOMIC DNA]</scope>
    <source>
        <strain evidence="5">UAMH 10579</strain>
    </source>
</reference>
<feature type="transmembrane region" description="Helical" evidence="3">
    <location>
        <begin position="356"/>
        <end position="381"/>
    </location>
</feature>
<dbReference type="RefSeq" id="XP_018133390.1">
    <property type="nucleotide sequence ID" value="XM_018271651.2"/>
</dbReference>
<name>A0A1B8GV08_9PEZI</name>
<dbReference type="PANTHER" id="PTHR11360:SF234">
    <property type="entry name" value="MFS-TYPE TRANSPORTER DBAD-RELATED"/>
    <property type="match status" value="1"/>
</dbReference>
<comment type="subcellular location">
    <subcellularLocation>
        <location evidence="1">Membrane</location>
        <topology evidence="1">Multi-pass membrane protein</topology>
    </subcellularLocation>
</comment>
<feature type="transmembrane region" description="Helical" evidence="3">
    <location>
        <begin position="190"/>
        <end position="211"/>
    </location>
</feature>
<keyword evidence="3" id="KW-0472">Membrane</keyword>
<evidence type="ECO:0000256" key="2">
    <source>
        <dbReference type="ARBA" id="ARBA00006727"/>
    </source>
</evidence>
<comment type="similarity">
    <text evidence="2">Belongs to the major facilitator superfamily. Monocarboxylate porter (TC 2.A.1.13) family.</text>
</comment>
<dbReference type="SUPFAM" id="SSF103473">
    <property type="entry name" value="MFS general substrate transporter"/>
    <property type="match status" value="1"/>
</dbReference>
<dbReference type="GO" id="GO:0022857">
    <property type="term" value="F:transmembrane transporter activity"/>
    <property type="evidence" value="ECO:0007669"/>
    <property type="project" value="InterPro"/>
</dbReference>
<dbReference type="PANTHER" id="PTHR11360">
    <property type="entry name" value="MONOCARBOXYLATE TRANSPORTER"/>
    <property type="match status" value="1"/>
</dbReference>
<dbReference type="InterPro" id="IPR050327">
    <property type="entry name" value="Proton-linked_MCT"/>
</dbReference>
<dbReference type="GO" id="GO:0016020">
    <property type="term" value="C:membrane"/>
    <property type="evidence" value="ECO:0007669"/>
    <property type="project" value="UniProtKB-SubCell"/>
</dbReference>
<feature type="transmembrane region" description="Helical" evidence="3">
    <location>
        <begin position="159"/>
        <end position="183"/>
    </location>
</feature>
<dbReference type="GeneID" id="28835526"/>
<dbReference type="EMBL" id="KV460211">
    <property type="protein sequence ID" value="OBT99657.1"/>
    <property type="molecule type" value="Genomic_DNA"/>
</dbReference>
<dbReference type="InterPro" id="IPR036259">
    <property type="entry name" value="MFS_trans_sf"/>
</dbReference>
<keyword evidence="3" id="KW-1133">Transmembrane helix</keyword>
<reference evidence="4 5" key="1">
    <citation type="submission" date="2016-03" db="EMBL/GenBank/DDBJ databases">
        <title>Comparative genomics of Pseudogymnoascus destructans, the fungus causing white-nose syndrome of bats.</title>
        <authorList>
            <person name="Palmer J.M."/>
            <person name="Drees K.P."/>
            <person name="Foster J.T."/>
            <person name="Lindner D.L."/>
        </authorList>
    </citation>
    <scope>NUCLEOTIDE SEQUENCE [LARGE SCALE GENOMIC DNA]</scope>
    <source>
        <strain evidence="4 5">UAMH 10579</strain>
    </source>
</reference>
<dbReference type="Gene3D" id="1.20.1250.20">
    <property type="entry name" value="MFS general substrate transporter like domains"/>
    <property type="match status" value="2"/>
</dbReference>
<feature type="transmembrane region" description="Helical" evidence="3">
    <location>
        <begin position="105"/>
        <end position="127"/>
    </location>
</feature>
<evidence type="ECO:0000256" key="1">
    <source>
        <dbReference type="ARBA" id="ARBA00004141"/>
    </source>
</evidence>
<feature type="transmembrane region" description="Helical" evidence="3">
    <location>
        <begin position="393"/>
        <end position="414"/>
    </location>
</feature>
<sequence>MAIDSQQANGSSEWSDSAFTPTMRLSSAGQPEVKKAVGLDGPVTFAPTPAPSHNSGQPNGGLWAWLQVAAGFCIFFNTWGVLNTFGIFQTYYETGVLFNESSSNISWIGSIQAYCVMVVGLISGPVYDRGYLRALLLSGSFMIVFGFMMLSICRNFWEVLLAQGFCIGIGAGLIFVPSLAILPTYFSTKIGLAMGLAASGSSLGGVIYPIVFYKLIDQIGFGWSVRVIGFITLGTLLLPICFMRMRVKPAKPRAILDWSAFTDWPLVFFTLSTMIGFIGLYTMLFYISYFAAAANITTAEMSFYVVPILNAASIFGRTIPNAISDKTGPLNLFGPAGIVCGVLTFCILSVKNLGGIVPIAILYGFFSGVFIALPGVCFVKLTADKSKIGTRIGMGFAAFSFGVLAGGPGGGSVIGSNAVDLHWQHLWIYGGCTMMASGVLLFAQRFWLSKGKVFIKI</sequence>
<dbReference type="AlphaFoldDB" id="A0A1B8GV08"/>
<evidence type="ECO:0000313" key="5">
    <source>
        <dbReference type="Proteomes" id="UP000091956"/>
    </source>
</evidence>
<proteinExistence type="inferred from homology"/>
<evidence type="ECO:0000313" key="4">
    <source>
        <dbReference type="EMBL" id="OBT99657.1"/>
    </source>
</evidence>
<evidence type="ECO:0008006" key="6">
    <source>
        <dbReference type="Google" id="ProtNLM"/>
    </source>
</evidence>
<protein>
    <recommendedName>
        <fullName evidence="6">Major facilitator superfamily (MFS) profile domain-containing protein</fullName>
    </recommendedName>
</protein>
<keyword evidence="3" id="KW-0812">Transmembrane</keyword>
<feature type="transmembrane region" description="Helical" evidence="3">
    <location>
        <begin position="332"/>
        <end position="350"/>
    </location>
</feature>
<feature type="transmembrane region" description="Helical" evidence="3">
    <location>
        <begin position="426"/>
        <end position="448"/>
    </location>
</feature>
<accession>A0A1B8GV08</accession>
<dbReference type="Proteomes" id="UP000091956">
    <property type="component" value="Unassembled WGS sequence"/>
</dbReference>
<feature type="transmembrane region" description="Helical" evidence="3">
    <location>
        <begin position="62"/>
        <end position="85"/>
    </location>
</feature>
<evidence type="ECO:0000256" key="3">
    <source>
        <dbReference type="SAM" id="Phobius"/>
    </source>
</evidence>
<dbReference type="Pfam" id="PF07690">
    <property type="entry name" value="MFS_1"/>
    <property type="match status" value="1"/>
</dbReference>
<feature type="transmembrane region" description="Helical" evidence="3">
    <location>
        <begin position="134"/>
        <end position="153"/>
    </location>
</feature>
<dbReference type="InterPro" id="IPR011701">
    <property type="entry name" value="MFS"/>
</dbReference>
<dbReference type="OrthoDB" id="6509908at2759"/>
<gene>
    <name evidence="4" type="ORF">VE01_02140</name>
</gene>
<feature type="transmembrane region" description="Helical" evidence="3">
    <location>
        <begin position="223"/>
        <end position="243"/>
    </location>
</feature>
<keyword evidence="5" id="KW-1185">Reference proteome</keyword>
<feature type="transmembrane region" description="Helical" evidence="3">
    <location>
        <begin position="264"/>
        <end position="289"/>
    </location>
</feature>
<feature type="transmembrane region" description="Helical" evidence="3">
    <location>
        <begin position="301"/>
        <end position="320"/>
    </location>
</feature>
<organism evidence="4 5">
    <name type="scientific">Pseudogymnoascus verrucosus</name>
    <dbReference type="NCBI Taxonomy" id="342668"/>
    <lineage>
        <taxon>Eukaryota</taxon>
        <taxon>Fungi</taxon>
        <taxon>Dikarya</taxon>
        <taxon>Ascomycota</taxon>
        <taxon>Pezizomycotina</taxon>
        <taxon>Leotiomycetes</taxon>
        <taxon>Thelebolales</taxon>
        <taxon>Thelebolaceae</taxon>
        <taxon>Pseudogymnoascus</taxon>
    </lineage>
</organism>